<organismHost>
    <name type="scientific">Odocoileus hemionus</name>
    <name type="common">Mule deer</name>
    <name type="synonym">Cervus hemionus</name>
    <dbReference type="NCBI Taxonomy" id="9872"/>
</organismHost>
<dbReference type="GO" id="GO:0003677">
    <property type="term" value="F:DNA binding"/>
    <property type="evidence" value="ECO:0007669"/>
    <property type="project" value="UniProtKB-UniRule"/>
</dbReference>
<feature type="compositionally biased region" description="Acidic residues" evidence="13">
    <location>
        <begin position="1"/>
        <end position="28"/>
    </location>
</feature>
<evidence type="ECO:0000256" key="2">
    <source>
        <dbReference type="ARBA" id="ARBA00008587"/>
    </source>
</evidence>
<evidence type="ECO:0000256" key="9">
    <source>
        <dbReference type="ARBA" id="ARBA00022844"/>
    </source>
</evidence>
<evidence type="ECO:0000256" key="10">
    <source>
        <dbReference type="ARBA" id="ARBA00023163"/>
    </source>
</evidence>
<reference evidence="14 15" key="1">
    <citation type="journal article" date="2005" name="J. Virol.">
        <title>Genome of deerpox virus.</title>
        <authorList>
            <person name="Afonso C.L."/>
            <person name="Delhon G."/>
            <person name="Tulman E.R."/>
            <person name="Lu Z."/>
            <person name="Zsak A."/>
            <person name="Becerra V.M."/>
            <person name="Zsak L."/>
            <person name="Kutish G.F."/>
            <person name="Rock D.L."/>
        </authorList>
    </citation>
    <scope>NUCLEOTIDE SEQUENCE [LARGE SCALE GENOMIC DNA]</scope>
    <source>
        <strain evidence="14">W-1170-84</strain>
    </source>
</reference>
<dbReference type="Pfam" id="PF05320">
    <property type="entry name" value="Pox_RNA_Pol_19"/>
    <property type="match status" value="1"/>
</dbReference>
<evidence type="ECO:0000256" key="6">
    <source>
        <dbReference type="ARBA" id="ARBA00022518"/>
    </source>
</evidence>
<comment type="catalytic activity">
    <reaction evidence="11 12">
        <text>RNA(n) + a ribonucleoside 5'-triphosphate = RNA(n+1) + diphosphate</text>
        <dbReference type="Rhea" id="RHEA:21248"/>
        <dbReference type="Rhea" id="RHEA-COMP:14527"/>
        <dbReference type="Rhea" id="RHEA-COMP:17342"/>
        <dbReference type="ChEBI" id="CHEBI:33019"/>
        <dbReference type="ChEBI" id="CHEBI:61557"/>
        <dbReference type="ChEBI" id="CHEBI:140395"/>
        <dbReference type="EC" id="2.7.7.6"/>
    </reaction>
</comment>
<dbReference type="PIRSF" id="PIRSF000743">
    <property type="entry name" value="RPO19"/>
    <property type="match status" value="1"/>
</dbReference>
<evidence type="ECO:0000256" key="11">
    <source>
        <dbReference type="ARBA" id="ARBA00048552"/>
    </source>
</evidence>
<keyword evidence="5 12" id="KW-0240">DNA-directed RNA polymerase</keyword>
<keyword evidence="10 12" id="KW-0804">Transcription</keyword>
<protein>
    <recommendedName>
        <fullName evidence="4 12">DNA-directed RNA polymerase 19 kDa subunit</fullName>
        <ecNumber evidence="3 12">2.7.7.6</ecNumber>
    </recommendedName>
</protein>
<sequence>MADTDDIIDYESEDDMSEYEEDEDDEDNETKSLESSDVISLKQSNYKAELSTNLEEVPQPDQSSKNVNSKILAIKKRYTRRISLLEITGIIAESYNLLQRGRLPLISNLSDETMKQKILHIVVQEIEEGTCPIIIEKNGELLSTNDFDKTGLKNHLDYIISIWKNQNRY</sequence>
<gene>
    <name evidence="14" type="ORF">DpV84gp105</name>
</gene>
<keyword evidence="8 12" id="KW-0548">Nucleotidyltransferase</keyword>
<accession>Q08F77</accession>
<dbReference type="GO" id="GO:0000428">
    <property type="term" value="C:DNA-directed RNA polymerase complex"/>
    <property type="evidence" value="ECO:0007669"/>
    <property type="project" value="UniProtKB-UniRule"/>
</dbReference>
<keyword evidence="9 12" id="KW-0946">Virion</keyword>
<dbReference type="GO" id="GO:0006351">
    <property type="term" value="P:DNA-templated transcription"/>
    <property type="evidence" value="ECO:0007669"/>
    <property type="project" value="InterPro"/>
</dbReference>
<comment type="function">
    <text evidence="12">Part of the DNA-dependent RNA polymerase which catalyzes the transcription of viral DNA into RNA using the four ribonucleoside triphosphates as substrates. Responsible for the transcription of early, intermediate and late genes.</text>
</comment>
<keyword evidence="7 12" id="KW-0808">Transferase</keyword>
<dbReference type="GO" id="GO:0044423">
    <property type="term" value="C:virion component"/>
    <property type="evidence" value="ECO:0007669"/>
    <property type="project" value="UniProtKB-UniRule"/>
</dbReference>
<feature type="region of interest" description="Disordered" evidence="13">
    <location>
        <begin position="1"/>
        <end position="38"/>
    </location>
</feature>
<evidence type="ECO:0000256" key="8">
    <source>
        <dbReference type="ARBA" id="ARBA00022695"/>
    </source>
</evidence>
<evidence type="ECO:0000256" key="3">
    <source>
        <dbReference type="ARBA" id="ARBA00012418"/>
    </source>
</evidence>
<evidence type="ECO:0000256" key="7">
    <source>
        <dbReference type="ARBA" id="ARBA00022679"/>
    </source>
</evidence>
<evidence type="ECO:0000256" key="5">
    <source>
        <dbReference type="ARBA" id="ARBA00022478"/>
    </source>
</evidence>
<comment type="similarity">
    <text evidence="2 12">Belongs to the poxviridae DNA-directed RNA polymerase 19 kDa subunit family.</text>
</comment>
<evidence type="ECO:0000256" key="4">
    <source>
        <dbReference type="ARBA" id="ARBA00016901"/>
    </source>
</evidence>
<evidence type="ECO:0000313" key="14">
    <source>
        <dbReference type="EMBL" id="ABI99089.1"/>
    </source>
</evidence>
<proteinExistence type="inferred from homology"/>
<evidence type="ECO:0000256" key="1">
    <source>
        <dbReference type="ARBA" id="ARBA00004328"/>
    </source>
</evidence>
<evidence type="ECO:0000256" key="13">
    <source>
        <dbReference type="SAM" id="MobiDB-lite"/>
    </source>
</evidence>
<dbReference type="EMBL" id="AY689437">
    <property type="protein sequence ID" value="ABI99089.1"/>
    <property type="molecule type" value="Genomic_DNA"/>
</dbReference>
<dbReference type="EC" id="2.7.7.6" evidence="3 12"/>
<comment type="subcellular location">
    <subcellularLocation>
        <location evidence="1">Virion</location>
    </subcellularLocation>
</comment>
<evidence type="ECO:0000313" key="15">
    <source>
        <dbReference type="Proteomes" id="UP000162522"/>
    </source>
</evidence>
<organism evidence="14 15">
    <name type="scientific">Deerpox virus (strain W-1170-84)</name>
    <name type="common">DPV</name>
    <dbReference type="NCBI Taxonomy" id="305676"/>
    <lineage>
        <taxon>Viruses</taxon>
        <taxon>Varidnaviria</taxon>
        <taxon>Bamfordvirae</taxon>
        <taxon>Nucleocytoviricota</taxon>
        <taxon>Pokkesviricetes</taxon>
        <taxon>Chitovirales</taxon>
        <taxon>Poxviridae</taxon>
        <taxon>Chordopoxvirinae</taxon>
        <taxon>Cervidpoxvirus</taxon>
        <taxon>Cervidpoxvirus muledeerpox</taxon>
        <taxon>Mule deerpox virus</taxon>
    </lineage>
</organism>
<keyword evidence="6" id="KW-0244">Early protein</keyword>
<dbReference type="Proteomes" id="UP000162522">
    <property type="component" value="Segment"/>
</dbReference>
<name>Q08F77_DPV84</name>
<evidence type="ECO:0000256" key="12">
    <source>
        <dbReference type="PIRNR" id="PIRNR000743"/>
    </source>
</evidence>
<dbReference type="InterPro" id="IPR007984">
    <property type="entry name" value="DNA-dir_RNA_Pol_19kDa_poxvir"/>
</dbReference>
<dbReference type="GO" id="GO:0003899">
    <property type="term" value="F:DNA-directed RNA polymerase activity"/>
    <property type="evidence" value="ECO:0007669"/>
    <property type="project" value="UniProtKB-EC"/>
</dbReference>